<protein>
    <submittedName>
        <fullName evidence="3">Serpin family protein</fullName>
    </submittedName>
</protein>
<evidence type="ECO:0000256" key="1">
    <source>
        <dbReference type="RuleBase" id="RU000411"/>
    </source>
</evidence>
<dbReference type="GO" id="GO:0004867">
    <property type="term" value="F:serine-type endopeptidase inhibitor activity"/>
    <property type="evidence" value="ECO:0007669"/>
    <property type="project" value="InterPro"/>
</dbReference>
<dbReference type="InterPro" id="IPR042185">
    <property type="entry name" value="Serpin_sf_2"/>
</dbReference>
<dbReference type="CDD" id="cd19588">
    <property type="entry name" value="serpin_miropin-like"/>
    <property type="match status" value="1"/>
</dbReference>
<dbReference type="InterPro" id="IPR042178">
    <property type="entry name" value="Serpin_sf_1"/>
</dbReference>
<sequence length="428" mass="46747">MSCQLACSRNAGTATAIVGRKRWLCPIRSGGTMNLLLAAILFCSAASGAQPAAIRTAELVEADNMFGLAVFDQLTTARPQENVFISPLSIAIALQMTAHGAAGATWDAMAGTMRVSGLPRSEVAAGNQRLREDLVNSDKAVRLGIANSLWLRKGVMLRKQFADDCGKYYRASVTTLDFARPSAVTTINDWCSKNTNGRIKQIVSELKPEEILVLVNAIYFKGTWTEKFDPKLTAPREFHLAAGSVQRQMMNREDKFRYKENDAMQAVALPYGDERLNLYIFLPRDKDGLGKLINATKPENFAALFAGFGEKKGTVVLPRFKLEYEQSLNKVLAQLGMGIAFTPGADFSGMVVPPATAAISEVLHKTFVEVNEEGTEAAAVTAIKMLATAMPRQDEKFSFICDHPFLCAIRDDVTGSILFLGAIYDPKQ</sequence>
<dbReference type="InterPro" id="IPR023796">
    <property type="entry name" value="Serpin_dom"/>
</dbReference>
<feature type="domain" description="Serpin" evidence="2">
    <location>
        <begin position="68"/>
        <end position="426"/>
    </location>
</feature>
<accession>A0A938BQU1</accession>
<dbReference type="AlphaFoldDB" id="A0A938BQU1"/>
<dbReference type="SUPFAM" id="SSF56574">
    <property type="entry name" value="Serpins"/>
    <property type="match status" value="1"/>
</dbReference>
<comment type="similarity">
    <text evidence="1">Belongs to the serpin family.</text>
</comment>
<dbReference type="InterPro" id="IPR000215">
    <property type="entry name" value="Serpin_fam"/>
</dbReference>
<evidence type="ECO:0000313" key="4">
    <source>
        <dbReference type="Proteomes" id="UP000779900"/>
    </source>
</evidence>
<organism evidence="3 4">
    <name type="scientific">candidate division WOR-3 bacterium</name>
    <dbReference type="NCBI Taxonomy" id="2052148"/>
    <lineage>
        <taxon>Bacteria</taxon>
        <taxon>Bacteria division WOR-3</taxon>
    </lineage>
</organism>
<evidence type="ECO:0000259" key="2">
    <source>
        <dbReference type="SMART" id="SM00093"/>
    </source>
</evidence>
<dbReference type="PANTHER" id="PTHR11461:SF211">
    <property type="entry name" value="GH10112P-RELATED"/>
    <property type="match status" value="1"/>
</dbReference>
<dbReference type="Gene3D" id="3.30.497.10">
    <property type="entry name" value="Antithrombin, subunit I, domain 2"/>
    <property type="match status" value="1"/>
</dbReference>
<dbReference type="PANTHER" id="PTHR11461">
    <property type="entry name" value="SERINE PROTEASE INHIBITOR, SERPIN"/>
    <property type="match status" value="1"/>
</dbReference>
<dbReference type="PROSITE" id="PS00284">
    <property type="entry name" value="SERPIN"/>
    <property type="match status" value="1"/>
</dbReference>
<dbReference type="SMART" id="SM00093">
    <property type="entry name" value="SERPIN"/>
    <property type="match status" value="1"/>
</dbReference>
<name>A0A938BQU1_UNCW3</name>
<reference evidence="3" key="1">
    <citation type="submission" date="2019-03" db="EMBL/GenBank/DDBJ databases">
        <title>Lake Tanganyika Metagenome-Assembled Genomes (MAGs).</title>
        <authorList>
            <person name="Tran P."/>
        </authorList>
    </citation>
    <scope>NUCLEOTIDE SEQUENCE</scope>
    <source>
        <strain evidence="3">K_DeepCast_150m_m2_040</strain>
    </source>
</reference>
<evidence type="ECO:0000313" key="3">
    <source>
        <dbReference type="EMBL" id="MBM3330975.1"/>
    </source>
</evidence>
<proteinExistence type="inferred from homology"/>
<dbReference type="Proteomes" id="UP000779900">
    <property type="component" value="Unassembled WGS sequence"/>
</dbReference>
<dbReference type="GO" id="GO:0005615">
    <property type="term" value="C:extracellular space"/>
    <property type="evidence" value="ECO:0007669"/>
    <property type="project" value="InterPro"/>
</dbReference>
<gene>
    <name evidence="3" type="ORF">FJY68_03880</name>
</gene>
<dbReference type="EMBL" id="VGIR01000015">
    <property type="protein sequence ID" value="MBM3330975.1"/>
    <property type="molecule type" value="Genomic_DNA"/>
</dbReference>
<comment type="caution">
    <text evidence="3">The sequence shown here is derived from an EMBL/GenBank/DDBJ whole genome shotgun (WGS) entry which is preliminary data.</text>
</comment>
<dbReference type="Gene3D" id="2.30.39.10">
    <property type="entry name" value="Alpha-1-antitrypsin, domain 1"/>
    <property type="match status" value="1"/>
</dbReference>
<dbReference type="Pfam" id="PF00079">
    <property type="entry name" value="Serpin"/>
    <property type="match status" value="1"/>
</dbReference>
<dbReference type="InterPro" id="IPR023795">
    <property type="entry name" value="Serpin_CS"/>
</dbReference>
<dbReference type="InterPro" id="IPR036186">
    <property type="entry name" value="Serpin_sf"/>
</dbReference>